<keyword evidence="2" id="KW-0175">Coiled coil</keyword>
<evidence type="ECO:0000256" key="3">
    <source>
        <dbReference type="SAM" id="MobiDB-lite"/>
    </source>
</evidence>
<dbReference type="SUPFAM" id="SSF54768">
    <property type="entry name" value="dsRNA-binding domain-like"/>
    <property type="match status" value="2"/>
</dbReference>
<evidence type="ECO:0000313" key="5">
    <source>
        <dbReference type="Ensembl" id="ENSMMDP00005024957.1"/>
    </source>
</evidence>
<dbReference type="InParanoid" id="A0A667YBD9"/>
<dbReference type="GeneTree" id="ENSGT00390000006290"/>
<proteinExistence type="predicted"/>
<reference evidence="5" key="2">
    <citation type="submission" date="2025-08" db="UniProtKB">
        <authorList>
            <consortium name="Ensembl"/>
        </authorList>
    </citation>
    <scope>IDENTIFICATION</scope>
</reference>
<dbReference type="InterPro" id="IPR027897">
    <property type="entry name" value="DUF4559"/>
</dbReference>
<feature type="region of interest" description="Disordered" evidence="3">
    <location>
        <begin position="547"/>
        <end position="592"/>
    </location>
</feature>
<dbReference type="InterPro" id="IPR014720">
    <property type="entry name" value="dsRBD_dom"/>
</dbReference>
<dbReference type="Pfam" id="PF15112">
    <property type="entry name" value="DUF4559"/>
    <property type="match status" value="1"/>
</dbReference>
<dbReference type="PANTHER" id="PTHR35083">
    <property type="entry name" value="RGD1565685 PROTEIN"/>
    <property type="match status" value="1"/>
</dbReference>
<dbReference type="PROSITE" id="PS50137">
    <property type="entry name" value="DS_RBD"/>
    <property type="match status" value="1"/>
</dbReference>
<dbReference type="OrthoDB" id="9934809at2759"/>
<organism evidence="5 6">
    <name type="scientific">Myripristis murdjan</name>
    <name type="common">pinecone soldierfish</name>
    <dbReference type="NCBI Taxonomy" id="586833"/>
    <lineage>
        <taxon>Eukaryota</taxon>
        <taxon>Metazoa</taxon>
        <taxon>Chordata</taxon>
        <taxon>Craniata</taxon>
        <taxon>Vertebrata</taxon>
        <taxon>Euteleostomi</taxon>
        <taxon>Actinopterygii</taxon>
        <taxon>Neopterygii</taxon>
        <taxon>Teleostei</taxon>
        <taxon>Neoteleostei</taxon>
        <taxon>Acanthomorphata</taxon>
        <taxon>Holocentriformes</taxon>
        <taxon>Holocentridae</taxon>
        <taxon>Myripristis</taxon>
    </lineage>
</organism>
<dbReference type="SMART" id="SM00358">
    <property type="entry name" value="DSRM"/>
    <property type="match status" value="4"/>
</dbReference>
<reference evidence="5" key="3">
    <citation type="submission" date="2025-09" db="UniProtKB">
        <authorList>
            <consortium name="Ensembl"/>
        </authorList>
    </citation>
    <scope>IDENTIFICATION</scope>
</reference>
<protein>
    <submittedName>
        <fullName evidence="5">Uncharacterized LOC115375706</fullName>
    </submittedName>
</protein>
<evidence type="ECO:0000313" key="6">
    <source>
        <dbReference type="Proteomes" id="UP000472263"/>
    </source>
</evidence>
<dbReference type="PANTHER" id="PTHR35083:SF3">
    <property type="entry name" value="SI:CH211-91P5.3"/>
    <property type="match status" value="1"/>
</dbReference>
<accession>A0A667YBD9</accession>
<dbReference type="AlphaFoldDB" id="A0A667YBD9"/>
<dbReference type="Gene3D" id="3.30.160.20">
    <property type="match status" value="3"/>
</dbReference>
<dbReference type="FunCoup" id="A0A667YBD9">
    <property type="interactions" value="1"/>
</dbReference>
<name>A0A667YBD9_9TELE</name>
<keyword evidence="6" id="KW-1185">Reference proteome</keyword>
<gene>
    <name evidence="5" type="primary">si:ch211-91p5.3</name>
</gene>
<evidence type="ECO:0000256" key="1">
    <source>
        <dbReference type="PROSITE-ProRule" id="PRU00266"/>
    </source>
</evidence>
<feature type="compositionally biased region" description="Basic and acidic residues" evidence="3">
    <location>
        <begin position="568"/>
        <end position="592"/>
    </location>
</feature>
<dbReference type="Pfam" id="PF00035">
    <property type="entry name" value="dsrm"/>
    <property type="match status" value="3"/>
</dbReference>
<evidence type="ECO:0000256" key="2">
    <source>
        <dbReference type="SAM" id="Coils"/>
    </source>
</evidence>
<sequence>MVYTLEMMQFQRFQDEGYKNWIKSTMGLVYFRDYLEKFLEDETETYHQKLRDKVNLQEEECTKSCSFNNWDPRSSKIPRLDCEVCDRWRDEILANHTSKDGKVLWRNSKPHLWSTNKWEVAKVYMPNGHAKHSSAGDFDLPAFLSLMTQCRHFSKYVQQKPCTEVSNVRNNVMHSPNLKVTQDDLREYLRRIKSLANTLEEHSKLFNGLTQELDKLQNLDFSLMLNGSTEAEKFLDKELQIMKEKMEYLTQKVEEATENMLTPNELHDMEKFLAENKDLQVKLDSQWQSLKEIQEQQGQQLQQLNTRVEKLEKRACEPDDSIPWYKNHLFEVAKKLKWSEPSFSETREGLGFRGQVKINDRIFTGEKVHRSKVQAHQEAAKIALEDSAIAAAIDKVNGVDSASVAQAGLSFFCSVTVELDIKVFPDQIGSETEEAMESAYKKLVPLFGLDPSASDSKDAVLLYCQTYKVSPPEENSGPKGFLRLRGSITFHDPEGSSTKKQTQQQAAKAALQGLHGILQEINVFSENYIGALKEALEASNLGQPSYDFSQTPKQGVTWVGKQSPAEQGGRRVEAEEASQRNEEETEQGQRDERAHAANELPVTYQGTGDAGGSNQSNYLLPAATLTQVTPAKTRERNISGDNRQFLGYVAVTIQKDLGPSEASSQEGAVQEAYSKLLTDLSLGPAATAAGEKQSVVEFFTQKESPLPLEDIVKTSDGMFRCTLTVKGPLTFCSPVGTSRKQEAEQLAAKEALKHLEGLLSTAGENYKGRLQELLAKDGIKKSPQYRAIENLSCVGAADSKQFIGCVTVTVQKDIGPFEASSQERAVQAAYRRLMTDLSLGSAAAAGGDKQTVVEFFTQKECPHPQEDILTTSDGRFRCTLKIKGALTFRSPVGTSKKKEADQLAAKEALNHLEGLLSVCGDKNYKGILQELLAKHQTGSKPEYSTKVIVTGPWEQIG</sequence>
<dbReference type="GO" id="GO:0003723">
    <property type="term" value="F:RNA binding"/>
    <property type="evidence" value="ECO:0007669"/>
    <property type="project" value="UniProtKB-UniRule"/>
</dbReference>
<dbReference type="Ensembl" id="ENSMMDT00005025486.1">
    <property type="protein sequence ID" value="ENSMMDP00005024957.1"/>
    <property type="gene ID" value="ENSMMDG00005011962.1"/>
</dbReference>
<evidence type="ECO:0000259" key="4">
    <source>
        <dbReference type="PROSITE" id="PS50137"/>
    </source>
</evidence>
<keyword evidence="1" id="KW-0694">RNA-binding</keyword>
<feature type="domain" description="DRBM" evidence="4">
    <location>
        <begin position="765"/>
        <end position="839"/>
    </location>
</feature>
<reference evidence="5" key="1">
    <citation type="submission" date="2019-06" db="EMBL/GenBank/DDBJ databases">
        <authorList>
            <consortium name="Wellcome Sanger Institute Data Sharing"/>
        </authorList>
    </citation>
    <scope>NUCLEOTIDE SEQUENCE [LARGE SCALE GENOMIC DNA]</scope>
</reference>
<feature type="coiled-coil region" evidence="2">
    <location>
        <begin position="178"/>
        <end position="259"/>
    </location>
</feature>
<dbReference type="Proteomes" id="UP000472263">
    <property type="component" value="Chromosome 17"/>
</dbReference>
<dbReference type="CDD" id="cd00048">
    <property type="entry name" value="DSRM_SF"/>
    <property type="match status" value="1"/>
</dbReference>